<dbReference type="AlphaFoldDB" id="A0A9D4IR86"/>
<proteinExistence type="predicted"/>
<keyword evidence="2" id="KW-1185">Reference proteome</keyword>
<dbReference type="Proteomes" id="UP000828390">
    <property type="component" value="Unassembled WGS sequence"/>
</dbReference>
<reference evidence="1" key="2">
    <citation type="submission" date="2020-11" db="EMBL/GenBank/DDBJ databases">
        <authorList>
            <person name="McCartney M.A."/>
            <person name="Auch B."/>
            <person name="Kono T."/>
            <person name="Mallez S."/>
            <person name="Becker A."/>
            <person name="Gohl D.M."/>
            <person name="Silverstein K.A.T."/>
            <person name="Koren S."/>
            <person name="Bechman K.B."/>
            <person name="Herman A."/>
            <person name="Abrahante J.E."/>
            <person name="Garbe J."/>
        </authorList>
    </citation>
    <scope>NUCLEOTIDE SEQUENCE</scope>
    <source>
        <strain evidence="1">Duluth1</strain>
        <tissue evidence="1">Whole animal</tissue>
    </source>
</reference>
<sequence length="76" mass="8856">MYLLKKLMELLVHNMHLVLTEFVVRFCSGIFLKNFGLVEVGSYRGSCCLCVQDCGTLVTRFRLSLLQYWHLPTWSP</sequence>
<accession>A0A9D4IR86</accession>
<protein>
    <submittedName>
        <fullName evidence="1">Uncharacterized protein</fullName>
    </submittedName>
</protein>
<comment type="caution">
    <text evidence="1">The sequence shown here is derived from an EMBL/GenBank/DDBJ whole genome shotgun (WGS) entry which is preliminary data.</text>
</comment>
<dbReference type="EMBL" id="JAIWYP010000008">
    <property type="protein sequence ID" value="KAH3781023.1"/>
    <property type="molecule type" value="Genomic_DNA"/>
</dbReference>
<gene>
    <name evidence="1" type="ORF">DPMN_158848</name>
</gene>
<organism evidence="1 2">
    <name type="scientific">Dreissena polymorpha</name>
    <name type="common">Zebra mussel</name>
    <name type="synonym">Mytilus polymorpha</name>
    <dbReference type="NCBI Taxonomy" id="45954"/>
    <lineage>
        <taxon>Eukaryota</taxon>
        <taxon>Metazoa</taxon>
        <taxon>Spiralia</taxon>
        <taxon>Lophotrochozoa</taxon>
        <taxon>Mollusca</taxon>
        <taxon>Bivalvia</taxon>
        <taxon>Autobranchia</taxon>
        <taxon>Heteroconchia</taxon>
        <taxon>Euheterodonta</taxon>
        <taxon>Imparidentia</taxon>
        <taxon>Neoheterodontei</taxon>
        <taxon>Myida</taxon>
        <taxon>Dreissenoidea</taxon>
        <taxon>Dreissenidae</taxon>
        <taxon>Dreissena</taxon>
    </lineage>
</organism>
<evidence type="ECO:0000313" key="2">
    <source>
        <dbReference type="Proteomes" id="UP000828390"/>
    </source>
</evidence>
<reference evidence="1" key="1">
    <citation type="journal article" date="2019" name="bioRxiv">
        <title>The Genome of the Zebra Mussel, Dreissena polymorpha: A Resource for Invasive Species Research.</title>
        <authorList>
            <person name="McCartney M.A."/>
            <person name="Auch B."/>
            <person name="Kono T."/>
            <person name="Mallez S."/>
            <person name="Zhang Y."/>
            <person name="Obille A."/>
            <person name="Becker A."/>
            <person name="Abrahante J.E."/>
            <person name="Garbe J."/>
            <person name="Badalamenti J.P."/>
            <person name="Herman A."/>
            <person name="Mangelson H."/>
            <person name="Liachko I."/>
            <person name="Sullivan S."/>
            <person name="Sone E.D."/>
            <person name="Koren S."/>
            <person name="Silverstein K.A.T."/>
            <person name="Beckman K.B."/>
            <person name="Gohl D.M."/>
        </authorList>
    </citation>
    <scope>NUCLEOTIDE SEQUENCE</scope>
    <source>
        <strain evidence="1">Duluth1</strain>
        <tissue evidence="1">Whole animal</tissue>
    </source>
</reference>
<evidence type="ECO:0000313" key="1">
    <source>
        <dbReference type="EMBL" id="KAH3781023.1"/>
    </source>
</evidence>
<name>A0A9D4IR86_DREPO</name>